<gene>
    <name evidence="2" type="ORF">CTRI78_v003720</name>
</gene>
<evidence type="ECO:0000313" key="2">
    <source>
        <dbReference type="EMBL" id="TDZ65072.1"/>
    </source>
</evidence>
<sequence>MHFHYAAVWSALAIAAHAGPCASAPFHSGNAFFFKEQSAGVWQADFTGGHLRYTANKDPNVAGSLNLVNDTEDRQVMCVGALDANDWTCWWLNGRDTCNTSVLLDTSQVASVSQTTWKALYCCRG</sequence>
<proteinExistence type="predicted"/>
<reference evidence="2 3" key="1">
    <citation type="submission" date="2018-12" db="EMBL/GenBank/DDBJ databases">
        <title>Genome sequence and assembly of Colletotrichum trifolii.</title>
        <authorList>
            <person name="Gan P."/>
            <person name="Shirasu K."/>
        </authorList>
    </citation>
    <scope>NUCLEOTIDE SEQUENCE [LARGE SCALE GENOMIC DNA]</scope>
    <source>
        <strain evidence="2 3">543-2</strain>
    </source>
</reference>
<protein>
    <submittedName>
        <fullName evidence="2">Uncharacterized protein</fullName>
    </submittedName>
</protein>
<comment type="caution">
    <text evidence="2">The sequence shown here is derived from an EMBL/GenBank/DDBJ whole genome shotgun (WGS) entry which is preliminary data.</text>
</comment>
<keyword evidence="1" id="KW-0732">Signal</keyword>
<keyword evidence="3" id="KW-1185">Reference proteome</keyword>
<accession>A0A4R8RMC6</accession>
<dbReference type="AlphaFoldDB" id="A0A4R8RMC6"/>
<name>A0A4R8RMC6_COLTR</name>
<evidence type="ECO:0000256" key="1">
    <source>
        <dbReference type="SAM" id="SignalP"/>
    </source>
</evidence>
<feature type="signal peptide" evidence="1">
    <location>
        <begin position="1"/>
        <end position="18"/>
    </location>
</feature>
<dbReference type="EMBL" id="RYZW01000024">
    <property type="protein sequence ID" value="TDZ65072.1"/>
    <property type="molecule type" value="Genomic_DNA"/>
</dbReference>
<evidence type="ECO:0000313" key="3">
    <source>
        <dbReference type="Proteomes" id="UP000295703"/>
    </source>
</evidence>
<organism evidence="2 3">
    <name type="scientific">Colletotrichum trifolii</name>
    <dbReference type="NCBI Taxonomy" id="5466"/>
    <lineage>
        <taxon>Eukaryota</taxon>
        <taxon>Fungi</taxon>
        <taxon>Dikarya</taxon>
        <taxon>Ascomycota</taxon>
        <taxon>Pezizomycotina</taxon>
        <taxon>Sordariomycetes</taxon>
        <taxon>Hypocreomycetidae</taxon>
        <taxon>Glomerellales</taxon>
        <taxon>Glomerellaceae</taxon>
        <taxon>Colletotrichum</taxon>
        <taxon>Colletotrichum orbiculare species complex</taxon>
    </lineage>
</organism>
<dbReference type="Proteomes" id="UP000295703">
    <property type="component" value="Unassembled WGS sequence"/>
</dbReference>
<feature type="chain" id="PRO_5020732641" evidence="1">
    <location>
        <begin position="19"/>
        <end position="125"/>
    </location>
</feature>